<gene>
    <name evidence="2" type="ORF">g.10308</name>
</gene>
<sequence>DVVVLGADDVGVHATVLYKMAVDANEEPAQSDIKKELTWKQREAAWNAQEEAKRKNESRLLRFCKRYLIVILMWAYCGWLFYISLMDPNNYTQHVEQID</sequence>
<evidence type="ECO:0000313" key="2">
    <source>
        <dbReference type="EMBL" id="JAT13729.1"/>
    </source>
</evidence>
<name>A0A1B6KQL0_9HEMI</name>
<feature type="non-terminal residue" evidence="2">
    <location>
        <position position="1"/>
    </location>
</feature>
<accession>A0A1B6KQL0</accession>
<dbReference type="EMBL" id="GEBQ01026248">
    <property type="protein sequence ID" value="JAT13729.1"/>
    <property type="molecule type" value="Transcribed_RNA"/>
</dbReference>
<reference evidence="2" key="1">
    <citation type="submission" date="2015-11" db="EMBL/GenBank/DDBJ databases">
        <title>De novo transcriptome assembly of four potential Pierce s Disease insect vectors from Arizona vineyards.</title>
        <authorList>
            <person name="Tassone E.E."/>
        </authorList>
    </citation>
    <scope>NUCLEOTIDE SEQUENCE</scope>
</reference>
<organism evidence="2">
    <name type="scientific">Graphocephala atropunctata</name>
    <dbReference type="NCBI Taxonomy" id="36148"/>
    <lineage>
        <taxon>Eukaryota</taxon>
        <taxon>Metazoa</taxon>
        <taxon>Ecdysozoa</taxon>
        <taxon>Arthropoda</taxon>
        <taxon>Hexapoda</taxon>
        <taxon>Insecta</taxon>
        <taxon>Pterygota</taxon>
        <taxon>Neoptera</taxon>
        <taxon>Paraneoptera</taxon>
        <taxon>Hemiptera</taxon>
        <taxon>Auchenorrhyncha</taxon>
        <taxon>Membracoidea</taxon>
        <taxon>Cicadellidae</taxon>
        <taxon>Cicadellinae</taxon>
        <taxon>Cicadellini</taxon>
        <taxon>Graphocephala</taxon>
    </lineage>
</organism>
<keyword evidence="1" id="KW-0472">Membrane</keyword>
<keyword evidence="1" id="KW-1133">Transmembrane helix</keyword>
<dbReference type="AlphaFoldDB" id="A0A1B6KQL0"/>
<evidence type="ECO:0000256" key="1">
    <source>
        <dbReference type="SAM" id="Phobius"/>
    </source>
</evidence>
<proteinExistence type="predicted"/>
<protein>
    <submittedName>
        <fullName evidence="2">Uncharacterized protein</fullName>
    </submittedName>
</protein>
<feature type="transmembrane region" description="Helical" evidence="1">
    <location>
        <begin position="67"/>
        <end position="85"/>
    </location>
</feature>
<keyword evidence="1" id="KW-0812">Transmembrane</keyword>